<protein>
    <submittedName>
        <fullName evidence="1">5-formyltetrahydrofolate cyclo-ligase</fullName>
    </submittedName>
</protein>
<organism evidence="1 2">
    <name type="scientific">Paracraurococcus lichenis</name>
    <dbReference type="NCBI Taxonomy" id="3064888"/>
    <lineage>
        <taxon>Bacteria</taxon>
        <taxon>Pseudomonadati</taxon>
        <taxon>Pseudomonadota</taxon>
        <taxon>Alphaproteobacteria</taxon>
        <taxon>Acetobacterales</taxon>
        <taxon>Roseomonadaceae</taxon>
        <taxon>Paracraurococcus</taxon>
    </lineage>
</organism>
<dbReference type="InterPro" id="IPR024185">
    <property type="entry name" value="FTHF_cligase-like_sf"/>
</dbReference>
<reference evidence="1 2" key="1">
    <citation type="submission" date="2023-08" db="EMBL/GenBank/DDBJ databases">
        <title>The draft genome sequence of Paracraurococcus sp. LOR1-02.</title>
        <authorList>
            <person name="Kingkaew E."/>
            <person name="Tanasupawat S."/>
        </authorList>
    </citation>
    <scope>NUCLEOTIDE SEQUENCE [LARGE SCALE GENOMIC DNA]</scope>
    <source>
        <strain evidence="1 2">LOR1-02</strain>
    </source>
</reference>
<dbReference type="Gene3D" id="3.40.50.10420">
    <property type="entry name" value="NagB/RpiA/CoA transferase-like"/>
    <property type="match status" value="1"/>
</dbReference>
<proteinExistence type="predicted"/>
<comment type="caution">
    <text evidence="1">The sequence shown here is derived from an EMBL/GenBank/DDBJ whole genome shotgun (WGS) entry which is preliminary data.</text>
</comment>
<evidence type="ECO:0000313" key="1">
    <source>
        <dbReference type="EMBL" id="MDO9711763.1"/>
    </source>
</evidence>
<dbReference type="Proteomes" id="UP001243009">
    <property type="component" value="Unassembled WGS sequence"/>
</dbReference>
<dbReference type="InterPro" id="IPR037171">
    <property type="entry name" value="NagB/RpiA_transferase-like"/>
</dbReference>
<accession>A0ABT9E6G1</accession>
<dbReference type="SUPFAM" id="SSF100950">
    <property type="entry name" value="NagB/RpiA/CoA transferase-like"/>
    <property type="match status" value="1"/>
</dbReference>
<evidence type="ECO:0000313" key="2">
    <source>
        <dbReference type="Proteomes" id="UP001243009"/>
    </source>
</evidence>
<dbReference type="EMBL" id="JAUTWS010000034">
    <property type="protein sequence ID" value="MDO9711763.1"/>
    <property type="molecule type" value="Genomic_DNA"/>
</dbReference>
<gene>
    <name evidence="1" type="ORF">Q7A36_25675</name>
</gene>
<name>A0ABT9E6G1_9PROT</name>
<keyword evidence="2" id="KW-1185">Reference proteome</keyword>
<sequence length="91" mass="10275">MPDLVLAPVVGFDGEGFRLGYGGGRVNPVASAQPGSSQSWRSGQLQRQCWRLLQYRQSVLRKRKEILMVSVLRLTGEWVQEHCRSTEIFGL</sequence>